<evidence type="ECO:0000256" key="4">
    <source>
        <dbReference type="ARBA" id="ARBA00022989"/>
    </source>
</evidence>
<accession>A0A396JI28</accession>
<evidence type="ECO:0000256" key="7">
    <source>
        <dbReference type="SAM" id="Phobius"/>
    </source>
</evidence>
<evidence type="ECO:0000313" key="9">
    <source>
        <dbReference type="Proteomes" id="UP000265566"/>
    </source>
</evidence>
<feature type="transmembrane region" description="Helical" evidence="7">
    <location>
        <begin position="45"/>
        <end position="61"/>
    </location>
</feature>
<keyword evidence="4 7" id="KW-1133">Transmembrane helix</keyword>
<dbReference type="InterPro" id="IPR000109">
    <property type="entry name" value="POT_fam"/>
</dbReference>
<protein>
    <submittedName>
        <fullName evidence="8">Putative proton-dependent oligopeptide transporter family, major facilitator superfamily</fullName>
    </submittedName>
</protein>
<evidence type="ECO:0000256" key="5">
    <source>
        <dbReference type="ARBA" id="ARBA00023136"/>
    </source>
</evidence>
<dbReference type="CDD" id="cd17416">
    <property type="entry name" value="MFS_NPF1_2"/>
    <property type="match status" value="1"/>
</dbReference>
<dbReference type="PANTHER" id="PTHR11654">
    <property type="entry name" value="OLIGOPEPTIDE TRANSPORTER-RELATED"/>
    <property type="match status" value="1"/>
</dbReference>
<feature type="transmembrane region" description="Helical" evidence="7">
    <location>
        <begin position="399"/>
        <end position="420"/>
    </location>
</feature>
<feature type="transmembrane region" description="Helical" evidence="7">
    <location>
        <begin position="254"/>
        <end position="273"/>
    </location>
</feature>
<organism evidence="8 9">
    <name type="scientific">Medicago truncatula</name>
    <name type="common">Barrel medic</name>
    <name type="synonym">Medicago tribuloides</name>
    <dbReference type="NCBI Taxonomy" id="3880"/>
    <lineage>
        <taxon>Eukaryota</taxon>
        <taxon>Viridiplantae</taxon>
        <taxon>Streptophyta</taxon>
        <taxon>Embryophyta</taxon>
        <taxon>Tracheophyta</taxon>
        <taxon>Spermatophyta</taxon>
        <taxon>Magnoliopsida</taxon>
        <taxon>eudicotyledons</taxon>
        <taxon>Gunneridae</taxon>
        <taxon>Pentapetalae</taxon>
        <taxon>rosids</taxon>
        <taxon>fabids</taxon>
        <taxon>Fabales</taxon>
        <taxon>Fabaceae</taxon>
        <taxon>Papilionoideae</taxon>
        <taxon>50 kb inversion clade</taxon>
        <taxon>NPAAA clade</taxon>
        <taxon>Hologalegina</taxon>
        <taxon>IRL clade</taxon>
        <taxon>Trifolieae</taxon>
        <taxon>Medicago</taxon>
    </lineage>
</organism>
<feature type="transmembrane region" description="Helical" evidence="7">
    <location>
        <begin position="105"/>
        <end position="124"/>
    </location>
</feature>
<reference evidence="9" key="1">
    <citation type="journal article" date="2018" name="Nat. Plants">
        <title>Whole-genome landscape of Medicago truncatula symbiotic genes.</title>
        <authorList>
            <person name="Pecrix Y."/>
            <person name="Staton S.E."/>
            <person name="Sallet E."/>
            <person name="Lelandais-Briere C."/>
            <person name="Moreau S."/>
            <person name="Carrere S."/>
            <person name="Blein T."/>
            <person name="Jardinaud M.F."/>
            <person name="Latrasse D."/>
            <person name="Zouine M."/>
            <person name="Zahm M."/>
            <person name="Kreplak J."/>
            <person name="Mayjonade B."/>
            <person name="Satge C."/>
            <person name="Perez M."/>
            <person name="Cauet S."/>
            <person name="Marande W."/>
            <person name="Chantry-Darmon C."/>
            <person name="Lopez-Roques C."/>
            <person name="Bouchez O."/>
            <person name="Berard A."/>
            <person name="Debelle F."/>
            <person name="Munos S."/>
            <person name="Bendahmane A."/>
            <person name="Berges H."/>
            <person name="Niebel A."/>
            <person name="Buitink J."/>
            <person name="Frugier F."/>
            <person name="Benhamed M."/>
            <person name="Crespi M."/>
            <person name="Gouzy J."/>
            <person name="Gamas P."/>
        </authorList>
    </citation>
    <scope>NUCLEOTIDE SEQUENCE [LARGE SCALE GENOMIC DNA]</scope>
    <source>
        <strain evidence="9">cv. Jemalong A17</strain>
    </source>
</reference>
<feature type="transmembrane region" description="Helical" evidence="7">
    <location>
        <begin position="208"/>
        <end position="233"/>
    </location>
</feature>
<comment type="caution">
    <text evidence="8">The sequence shown here is derived from an EMBL/GenBank/DDBJ whole genome shotgun (WGS) entry which is preliminary data.</text>
</comment>
<dbReference type="Pfam" id="PF00854">
    <property type="entry name" value="PTR2"/>
    <property type="match status" value="1"/>
</dbReference>
<dbReference type="InterPro" id="IPR036259">
    <property type="entry name" value="MFS_trans_sf"/>
</dbReference>
<dbReference type="Gene3D" id="1.20.1250.20">
    <property type="entry name" value="MFS general substrate transporter like domains"/>
    <property type="match status" value="1"/>
</dbReference>
<dbReference type="GO" id="GO:0016020">
    <property type="term" value="C:membrane"/>
    <property type="evidence" value="ECO:0007669"/>
    <property type="project" value="UniProtKB-SubCell"/>
</dbReference>
<keyword evidence="5 7" id="KW-0472">Membrane</keyword>
<proteinExistence type="inferred from homology"/>
<feature type="compositionally biased region" description="Basic and acidic residues" evidence="6">
    <location>
        <begin position="643"/>
        <end position="676"/>
    </location>
</feature>
<feature type="transmembrane region" description="Helical" evidence="7">
    <location>
        <begin position="518"/>
        <end position="539"/>
    </location>
</feature>
<feature type="transmembrane region" description="Helical" evidence="7">
    <location>
        <begin position="440"/>
        <end position="460"/>
    </location>
</feature>
<evidence type="ECO:0000256" key="6">
    <source>
        <dbReference type="SAM" id="MobiDB-lite"/>
    </source>
</evidence>
<dbReference type="Gramene" id="rna12698">
    <property type="protein sequence ID" value="RHN76381.1"/>
    <property type="gene ID" value="gene12698"/>
</dbReference>
<feature type="region of interest" description="Disordered" evidence="6">
    <location>
        <begin position="641"/>
        <end position="676"/>
    </location>
</feature>
<dbReference type="GO" id="GO:0022857">
    <property type="term" value="F:transmembrane transporter activity"/>
    <property type="evidence" value="ECO:0007669"/>
    <property type="project" value="InterPro"/>
</dbReference>
<feature type="transmembrane region" description="Helical" evidence="7">
    <location>
        <begin position="21"/>
        <end position="39"/>
    </location>
</feature>
<comment type="similarity">
    <text evidence="2">Belongs to the major facilitator superfamily. Proton-dependent oligopeptide transporter (POT/PTR) (TC 2.A.17) family.</text>
</comment>
<feature type="transmembrane region" description="Helical" evidence="7">
    <location>
        <begin position="285"/>
        <end position="305"/>
    </location>
</feature>
<sequence>MTHTRAYAIDRIVQKTNLTSFHFTPLLSIIYKFASTLLASLNQHFTLLVFVPIFCISNIITNQKMDKELQLCSVDAANEEEMVSQQPQRRKGGLITMPFIIGNEALARMASLGLLPNMILYLMGSYRLHLGISTQILLLSSAASNFTPVIGAFIADSFLGRFLGVGIGSSISFLGMSLLWLTAMIPSARPPACNHPSEGCESATPGQLAMLFSALILIAIGNGGISCSLAFGADQVNRKDNPNNRRVLEIFFSWYYAFTTIAVIIALTGIVYIQDHLGWKVGFGVPAILMLISTVLFFLASPLYVKIKQKTSLFTGFAQVSVAAYKNRKLPLPPKTSPEFYHQQKDSELVVPTDKLRFLNKACVIKDHEQDIASDGSAINRWSLCTVDQVEELKAIIKVIPLWSTAITMSINIGGSFGLLQAKSLDRHIISSSNFEVPAGSFSVILIVAILIWIIIYDRVLIPLASKIRGKPVIISPKKRMGIGLFFNFLHLITAAIFETVRRKEAIKEGYLNDTHGVLKMSAMWLAPQLCLAGIAEMFNVIGQNEFYYKEFPKSMSSVAASLSGLAMGVGNLVSSLVLSIIESTTPSGGNEGWVSDNINKGHFDKYYWVIVGINALNLLYYLVCSWAYGPTVDEVSNVSKENGSKVEESTEFKHMNPHFDDKVSGETSSKEKELTEFKNGAQVEKVFKNSEQRDLKEEDL</sequence>
<keyword evidence="3 7" id="KW-0812">Transmembrane</keyword>
<gene>
    <name evidence="8" type="ORF">MtrunA17_Chr2g0331471</name>
</gene>
<dbReference type="EMBL" id="PSQE01000002">
    <property type="protein sequence ID" value="RHN76381.1"/>
    <property type="molecule type" value="Genomic_DNA"/>
</dbReference>
<feature type="transmembrane region" description="Helical" evidence="7">
    <location>
        <begin position="607"/>
        <end position="629"/>
    </location>
</feature>
<dbReference type="AlphaFoldDB" id="A0A396JI28"/>
<dbReference type="SUPFAM" id="SSF103473">
    <property type="entry name" value="MFS general substrate transporter"/>
    <property type="match status" value="1"/>
</dbReference>
<feature type="transmembrane region" description="Helical" evidence="7">
    <location>
        <begin position="481"/>
        <end position="498"/>
    </location>
</feature>
<dbReference type="Proteomes" id="UP000265566">
    <property type="component" value="Chromosome 2"/>
</dbReference>
<name>A0A396JI28_MEDTR</name>
<evidence type="ECO:0000256" key="3">
    <source>
        <dbReference type="ARBA" id="ARBA00022692"/>
    </source>
</evidence>
<feature type="transmembrane region" description="Helical" evidence="7">
    <location>
        <begin position="559"/>
        <end position="582"/>
    </location>
</feature>
<comment type="subcellular location">
    <subcellularLocation>
        <location evidence="1">Membrane</location>
        <topology evidence="1">Multi-pass membrane protein</topology>
    </subcellularLocation>
</comment>
<feature type="transmembrane region" description="Helical" evidence="7">
    <location>
        <begin position="162"/>
        <end position="188"/>
    </location>
</feature>
<evidence type="ECO:0000313" key="8">
    <source>
        <dbReference type="EMBL" id="RHN76381.1"/>
    </source>
</evidence>
<evidence type="ECO:0000256" key="1">
    <source>
        <dbReference type="ARBA" id="ARBA00004141"/>
    </source>
</evidence>
<evidence type="ECO:0000256" key="2">
    <source>
        <dbReference type="ARBA" id="ARBA00005982"/>
    </source>
</evidence>
<feature type="transmembrane region" description="Helical" evidence="7">
    <location>
        <begin position="136"/>
        <end position="155"/>
    </location>
</feature>